<dbReference type="GO" id="GO:0005524">
    <property type="term" value="F:ATP binding"/>
    <property type="evidence" value="ECO:0007669"/>
    <property type="project" value="UniProtKB-KW"/>
</dbReference>
<dbReference type="PANTHER" id="PTHR17490">
    <property type="entry name" value="SUA5"/>
    <property type="match status" value="1"/>
</dbReference>
<keyword evidence="6" id="KW-0819">tRNA processing</keyword>
<keyword evidence="9" id="KW-0067">ATP-binding</keyword>
<dbReference type="GO" id="GO:0005737">
    <property type="term" value="C:cytoplasm"/>
    <property type="evidence" value="ECO:0007669"/>
    <property type="project" value="UniProtKB-SubCell"/>
</dbReference>
<dbReference type="EMBL" id="MFPV01000043">
    <property type="protein sequence ID" value="OGH61263.1"/>
    <property type="molecule type" value="Genomic_DNA"/>
</dbReference>
<keyword evidence="4" id="KW-0963">Cytoplasm</keyword>
<sequence>MKNSVFVFPTDTSYGIGCDARNSDAVAKVFLMKGRSRAKSVSLIAASQKMVAKFVESRELRHKEIKRVMNAHWPGSLTLVLTANAHARATLARGVIARDGTIAIRVPDYQFARELSQKIGAPIVATSANKSGEPACYSAAAVRRIFKGAPTVPDMIIDEGTLPKHPASTIARFTKGHWEILRAGAVKL</sequence>
<comment type="similarity">
    <text evidence="2">Belongs to the SUA5 family.</text>
</comment>
<keyword evidence="7" id="KW-0548">Nucleotidyltransferase</keyword>
<protein>
    <recommendedName>
        <fullName evidence="10">L-threonylcarbamoyladenylate synthase</fullName>
        <ecNumber evidence="3">2.7.7.87</ecNumber>
    </recommendedName>
    <alternativeName>
        <fullName evidence="10">L-threonylcarbamoyladenylate synthase</fullName>
    </alternativeName>
</protein>
<accession>A0A1F6LPP6</accession>
<comment type="catalytic activity">
    <reaction evidence="11">
        <text>L-threonine + hydrogencarbonate + ATP = L-threonylcarbamoyladenylate + diphosphate + H2O</text>
        <dbReference type="Rhea" id="RHEA:36407"/>
        <dbReference type="ChEBI" id="CHEBI:15377"/>
        <dbReference type="ChEBI" id="CHEBI:17544"/>
        <dbReference type="ChEBI" id="CHEBI:30616"/>
        <dbReference type="ChEBI" id="CHEBI:33019"/>
        <dbReference type="ChEBI" id="CHEBI:57926"/>
        <dbReference type="ChEBI" id="CHEBI:73682"/>
        <dbReference type="EC" id="2.7.7.87"/>
    </reaction>
</comment>
<keyword evidence="5" id="KW-0808">Transferase</keyword>
<dbReference type="InterPro" id="IPR017945">
    <property type="entry name" value="DHBP_synth_RibB-like_a/b_dom"/>
</dbReference>
<evidence type="ECO:0000256" key="2">
    <source>
        <dbReference type="ARBA" id="ARBA00007663"/>
    </source>
</evidence>
<dbReference type="InterPro" id="IPR006070">
    <property type="entry name" value="Sua5-like_dom"/>
</dbReference>
<evidence type="ECO:0000313" key="13">
    <source>
        <dbReference type="EMBL" id="OGH61263.1"/>
    </source>
</evidence>
<evidence type="ECO:0000256" key="3">
    <source>
        <dbReference type="ARBA" id="ARBA00012584"/>
    </source>
</evidence>
<dbReference type="AlphaFoldDB" id="A0A1F6LPP6"/>
<evidence type="ECO:0000256" key="4">
    <source>
        <dbReference type="ARBA" id="ARBA00022490"/>
    </source>
</evidence>
<name>A0A1F6LPP6_9BACT</name>
<proteinExistence type="inferred from homology"/>
<dbReference type="Proteomes" id="UP000176329">
    <property type="component" value="Unassembled WGS sequence"/>
</dbReference>
<dbReference type="GO" id="GO:0061710">
    <property type="term" value="F:L-threonylcarbamoyladenylate synthase"/>
    <property type="evidence" value="ECO:0007669"/>
    <property type="project" value="UniProtKB-EC"/>
</dbReference>
<dbReference type="GO" id="GO:0000049">
    <property type="term" value="F:tRNA binding"/>
    <property type="evidence" value="ECO:0007669"/>
    <property type="project" value="TreeGrafter"/>
</dbReference>
<dbReference type="SUPFAM" id="SSF55821">
    <property type="entry name" value="YrdC/RibB"/>
    <property type="match status" value="1"/>
</dbReference>
<comment type="caution">
    <text evidence="13">The sequence shown here is derived from an EMBL/GenBank/DDBJ whole genome shotgun (WGS) entry which is preliminary data.</text>
</comment>
<evidence type="ECO:0000256" key="7">
    <source>
        <dbReference type="ARBA" id="ARBA00022695"/>
    </source>
</evidence>
<evidence type="ECO:0000256" key="9">
    <source>
        <dbReference type="ARBA" id="ARBA00022840"/>
    </source>
</evidence>
<dbReference type="Gene3D" id="3.90.870.10">
    <property type="entry name" value="DHBP synthase"/>
    <property type="match status" value="1"/>
</dbReference>
<evidence type="ECO:0000256" key="11">
    <source>
        <dbReference type="ARBA" id="ARBA00048366"/>
    </source>
</evidence>
<dbReference type="EC" id="2.7.7.87" evidence="3"/>
<dbReference type="PANTHER" id="PTHR17490:SF16">
    <property type="entry name" value="THREONYLCARBAMOYL-AMP SYNTHASE"/>
    <property type="match status" value="1"/>
</dbReference>
<dbReference type="GO" id="GO:0006450">
    <property type="term" value="P:regulation of translational fidelity"/>
    <property type="evidence" value="ECO:0007669"/>
    <property type="project" value="TreeGrafter"/>
</dbReference>
<keyword evidence="8" id="KW-0547">Nucleotide-binding</keyword>
<evidence type="ECO:0000256" key="6">
    <source>
        <dbReference type="ARBA" id="ARBA00022694"/>
    </source>
</evidence>
<evidence type="ECO:0000256" key="5">
    <source>
        <dbReference type="ARBA" id="ARBA00022679"/>
    </source>
</evidence>
<feature type="domain" description="YrdC-like" evidence="12">
    <location>
        <begin position="1"/>
        <end position="186"/>
    </location>
</feature>
<comment type="subcellular location">
    <subcellularLocation>
        <location evidence="1">Cytoplasm</location>
    </subcellularLocation>
</comment>
<evidence type="ECO:0000259" key="12">
    <source>
        <dbReference type="PROSITE" id="PS51163"/>
    </source>
</evidence>
<dbReference type="PROSITE" id="PS51163">
    <property type="entry name" value="YRDC"/>
    <property type="match status" value="1"/>
</dbReference>
<dbReference type="Pfam" id="PF01300">
    <property type="entry name" value="Sua5_yciO_yrdC"/>
    <property type="match status" value="1"/>
</dbReference>
<dbReference type="NCBIfam" id="TIGR00057">
    <property type="entry name" value="L-threonylcarbamoyladenylate synthase"/>
    <property type="match status" value="1"/>
</dbReference>
<evidence type="ECO:0000256" key="8">
    <source>
        <dbReference type="ARBA" id="ARBA00022741"/>
    </source>
</evidence>
<evidence type="ECO:0000256" key="1">
    <source>
        <dbReference type="ARBA" id="ARBA00004496"/>
    </source>
</evidence>
<dbReference type="InterPro" id="IPR050156">
    <property type="entry name" value="TC-AMP_synthase_SUA5"/>
</dbReference>
<organism evidence="13 14">
    <name type="scientific">Candidatus Magasanikbacteria bacterium RIFCSPHIGHO2_01_FULL_50_8</name>
    <dbReference type="NCBI Taxonomy" id="1798674"/>
    <lineage>
        <taxon>Bacteria</taxon>
        <taxon>Candidatus Magasanikiibacteriota</taxon>
    </lineage>
</organism>
<reference evidence="13 14" key="1">
    <citation type="journal article" date="2016" name="Nat. Commun.">
        <title>Thousands of microbial genomes shed light on interconnected biogeochemical processes in an aquifer system.</title>
        <authorList>
            <person name="Anantharaman K."/>
            <person name="Brown C.T."/>
            <person name="Hug L.A."/>
            <person name="Sharon I."/>
            <person name="Castelle C.J."/>
            <person name="Probst A.J."/>
            <person name="Thomas B.C."/>
            <person name="Singh A."/>
            <person name="Wilkins M.J."/>
            <person name="Karaoz U."/>
            <person name="Brodie E.L."/>
            <person name="Williams K.H."/>
            <person name="Hubbard S.S."/>
            <person name="Banfield J.F."/>
        </authorList>
    </citation>
    <scope>NUCLEOTIDE SEQUENCE [LARGE SCALE GENOMIC DNA]</scope>
</reference>
<evidence type="ECO:0000256" key="10">
    <source>
        <dbReference type="ARBA" id="ARBA00029774"/>
    </source>
</evidence>
<evidence type="ECO:0000313" key="14">
    <source>
        <dbReference type="Proteomes" id="UP000176329"/>
    </source>
</evidence>
<dbReference type="GO" id="GO:0008033">
    <property type="term" value="P:tRNA processing"/>
    <property type="evidence" value="ECO:0007669"/>
    <property type="project" value="UniProtKB-KW"/>
</dbReference>
<dbReference type="GO" id="GO:0003725">
    <property type="term" value="F:double-stranded RNA binding"/>
    <property type="evidence" value="ECO:0007669"/>
    <property type="project" value="InterPro"/>
</dbReference>
<gene>
    <name evidence="13" type="ORF">A2848_02050</name>
</gene>